<evidence type="ECO:0000259" key="1">
    <source>
        <dbReference type="Pfam" id="PF17807"/>
    </source>
</evidence>
<keyword evidence="3" id="KW-1185">Reference proteome</keyword>
<dbReference type="Pfam" id="PF17807">
    <property type="entry name" value="zf-UBP_var"/>
    <property type="match status" value="1"/>
</dbReference>
<comment type="caution">
    <text evidence="2">The sequence shown here is derived from an EMBL/GenBank/DDBJ whole genome shotgun (WGS) entry which is preliminary data.</text>
</comment>
<proteinExistence type="predicted"/>
<sequence length="203" mass="22771">MDKTLHEVLDSVRPPDPHKKVYKDECMYSFDSPDSETGLYICMKECYGFGKKFVEEYSRKSGNRVFLHLQRRHKIVVKSEEPVKKKPTKLAIDVEGGFDSNETKYTVEEHKSVVVLPEWKVLALSDEQMPPLVVVAVDDILALESATKGAELAAMSNTWEGDVLKPSKHALSLKQLDNGVKVPPSGWQCRYPGCNLTLICGST</sequence>
<reference evidence="2" key="1">
    <citation type="submission" date="2020-06" db="EMBL/GenBank/DDBJ databases">
        <title>Draft genome of Bugula neritina, a colonial animal packing powerful symbionts and potential medicines.</title>
        <authorList>
            <person name="Rayko M."/>
        </authorList>
    </citation>
    <scope>NUCLEOTIDE SEQUENCE [LARGE SCALE GENOMIC DNA]</scope>
    <source>
        <strain evidence="2">Kwan_BN1</strain>
    </source>
</reference>
<dbReference type="InterPro" id="IPR013083">
    <property type="entry name" value="Znf_RING/FYVE/PHD"/>
</dbReference>
<dbReference type="Proteomes" id="UP000593567">
    <property type="component" value="Unassembled WGS sequence"/>
</dbReference>
<dbReference type="Gene3D" id="3.30.40.10">
    <property type="entry name" value="Zinc/RING finger domain, C3HC4 (zinc finger)"/>
    <property type="match status" value="1"/>
</dbReference>
<dbReference type="OrthoDB" id="361536at2759"/>
<evidence type="ECO:0000313" key="2">
    <source>
        <dbReference type="EMBL" id="KAF6037548.1"/>
    </source>
</evidence>
<accession>A0A7J7KIW4</accession>
<evidence type="ECO:0000313" key="3">
    <source>
        <dbReference type="Proteomes" id="UP000593567"/>
    </source>
</evidence>
<feature type="domain" description="Ubiquitinyl hydrolase variant UBP zinc finger" evidence="1">
    <location>
        <begin position="12"/>
        <end position="74"/>
    </location>
</feature>
<dbReference type="InterPro" id="IPR041432">
    <property type="entry name" value="UBP13_Znf-UBP_var"/>
</dbReference>
<organism evidence="2 3">
    <name type="scientific">Bugula neritina</name>
    <name type="common">Brown bryozoan</name>
    <name type="synonym">Sertularia neritina</name>
    <dbReference type="NCBI Taxonomy" id="10212"/>
    <lineage>
        <taxon>Eukaryota</taxon>
        <taxon>Metazoa</taxon>
        <taxon>Spiralia</taxon>
        <taxon>Lophotrochozoa</taxon>
        <taxon>Bryozoa</taxon>
        <taxon>Gymnolaemata</taxon>
        <taxon>Cheilostomatida</taxon>
        <taxon>Flustrina</taxon>
        <taxon>Buguloidea</taxon>
        <taxon>Bugulidae</taxon>
        <taxon>Bugula</taxon>
    </lineage>
</organism>
<dbReference type="EMBL" id="VXIV02000554">
    <property type="protein sequence ID" value="KAF6037548.1"/>
    <property type="molecule type" value="Genomic_DNA"/>
</dbReference>
<name>A0A7J7KIW4_BUGNE</name>
<protein>
    <submittedName>
        <fullName evidence="2">USP5</fullName>
    </submittedName>
</protein>
<dbReference type="AlphaFoldDB" id="A0A7J7KIW4"/>
<gene>
    <name evidence="2" type="ORF">EB796_004164</name>
</gene>